<dbReference type="PATRIC" id="fig|1618605.3.peg.606"/>
<evidence type="ECO:0000256" key="6">
    <source>
        <dbReference type="RuleBase" id="RU003915"/>
    </source>
</evidence>
<comment type="catalytic activity">
    <reaction evidence="1 5 6">
        <text>[protein]-peptidylproline (omega=180) = [protein]-peptidylproline (omega=0)</text>
        <dbReference type="Rhea" id="RHEA:16237"/>
        <dbReference type="Rhea" id="RHEA-COMP:10747"/>
        <dbReference type="Rhea" id="RHEA-COMP:10748"/>
        <dbReference type="ChEBI" id="CHEBI:83833"/>
        <dbReference type="ChEBI" id="CHEBI:83834"/>
        <dbReference type="EC" id="5.2.1.8"/>
    </reaction>
</comment>
<dbReference type="GO" id="GO:0003755">
    <property type="term" value="F:peptidyl-prolyl cis-trans isomerase activity"/>
    <property type="evidence" value="ECO:0007669"/>
    <property type="project" value="UniProtKB-UniRule"/>
</dbReference>
<comment type="similarity">
    <text evidence="2 6">Belongs to the FKBP-type PPIase family.</text>
</comment>
<dbReference type="EMBL" id="LCRO01000011">
    <property type="protein sequence ID" value="KKW35315.1"/>
    <property type="molecule type" value="Genomic_DNA"/>
</dbReference>
<dbReference type="EC" id="5.2.1.8" evidence="6"/>
<organism evidence="8 9">
    <name type="scientific">Candidatus Adlerbacteria bacterium GW2011_GWA1_54_10</name>
    <dbReference type="NCBI Taxonomy" id="1618605"/>
    <lineage>
        <taxon>Bacteria</taxon>
        <taxon>Candidatus Adleribacteriota</taxon>
    </lineage>
</organism>
<sequence length="109" mass="11720">MEQTNITIEDILVGQGTEAKIGNTVSVQYRGTLLNGIQFDSSYDRGEPFSFTIGQGQVIQGWEQGIPGMKVGGKRKLVIPSAFAYGDQGIGSIPPNSTLVFEVELLSVQ</sequence>
<evidence type="ECO:0000313" key="9">
    <source>
        <dbReference type="Proteomes" id="UP000034740"/>
    </source>
</evidence>
<dbReference type="PANTHER" id="PTHR43811">
    <property type="entry name" value="FKBP-TYPE PEPTIDYL-PROLYL CIS-TRANS ISOMERASE FKPA"/>
    <property type="match status" value="1"/>
</dbReference>
<evidence type="ECO:0000256" key="4">
    <source>
        <dbReference type="ARBA" id="ARBA00023235"/>
    </source>
</evidence>
<dbReference type="InterPro" id="IPR046357">
    <property type="entry name" value="PPIase_dom_sf"/>
</dbReference>
<evidence type="ECO:0000313" key="8">
    <source>
        <dbReference type="EMBL" id="KKW35315.1"/>
    </source>
</evidence>
<keyword evidence="4 5" id="KW-0413">Isomerase</keyword>
<dbReference type="PROSITE" id="PS50059">
    <property type="entry name" value="FKBP_PPIASE"/>
    <property type="match status" value="1"/>
</dbReference>
<name>A0A0G1XWM0_9BACT</name>
<dbReference type="FunFam" id="3.10.50.40:FF:000006">
    <property type="entry name" value="Peptidyl-prolyl cis-trans isomerase"/>
    <property type="match status" value="1"/>
</dbReference>
<keyword evidence="3 5" id="KW-0697">Rotamase</keyword>
<feature type="domain" description="PPIase FKBP-type" evidence="7">
    <location>
        <begin position="22"/>
        <end position="109"/>
    </location>
</feature>
<dbReference type="PANTHER" id="PTHR43811:SF19">
    <property type="entry name" value="39 KDA FK506-BINDING NUCLEAR PROTEIN"/>
    <property type="match status" value="1"/>
</dbReference>
<comment type="caution">
    <text evidence="8">The sequence shown here is derived from an EMBL/GenBank/DDBJ whole genome shotgun (WGS) entry which is preliminary data.</text>
</comment>
<evidence type="ECO:0000256" key="5">
    <source>
        <dbReference type="PROSITE-ProRule" id="PRU00277"/>
    </source>
</evidence>
<protein>
    <recommendedName>
        <fullName evidence="6">Peptidyl-prolyl cis-trans isomerase</fullName>
        <ecNumber evidence="6">5.2.1.8</ecNumber>
    </recommendedName>
</protein>
<dbReference type="AlphaFoldDB" id="A0A0G1XWM0"/>
<gene>
    <name evidence="8" type="ORF">UY83_C0011G0006</name>
</gene>
<proteinExistence type="inferred from homology"/>
<accession>A0A0G1XWM0</accession>
<dbReference type="Pfam" id="PF00254">
    <property type="entry name" value="FKBP_C"/>
    <property type="match status" value="1"/>
</dbReference>
<dbReference type="Gene3D" id="3.10.50.40">
    <property type="match status" value="1"/>
</dbReference>
<reference evidence="8 9" key="1">
    <citation type="journal article" date="2015" name="Nature">
        <title>rRNA introns, odd ribosomes, and small enigmatic genomes across a large radiation of phyla.</title>
        <authorList>
            <person name="Brown C.T."/>
            <person name="Hug L.A."/>
            <person name="Thomas B.C."/>
            <person name="Sharon I."/>
            <person name="Castelle C.J."/>
            <person name="Singh A."/>
            <person name="Wilkins M.J."/>
            <person name="Williams K.H."/>
            <person name="Banfield J.F."/>
        </authorList>
    </citation>
    <scope>NUCLEOTIDE SEQUENCE [LARGE SCALE GENOMIC DNA]</scope>
</reference>
<evidence type="ECO:0000256" key="2">
    <source>
        <dbReference type="ARBA" id="ARBA00006577"/>
    </source>
</evidence>
<dbReference type="SUPFAM" id="SSF54534">
    <property type="entry name" value="FKBP-like"/>
    <property type="match status" value="1"/>
</dbReference>
<evidence type="ECO:0000259" key="7">
    <source>
        <dbReference type="PROSITE" id="PS50059"/>
    </source>
</evidence>
<evidence type="ECO:0000256" key="1">
    <source>
        <dbReference type="ARBA" id="ARBA00000971"/>
    </source>
</evidence>
<dbReference type="Proteomes" id="UP000034740">
    <property type="component" value="Unassembled WGS sequence"/>
</dbReference>
<dbReference type="InterPro" id="IPR001179">
    <property type="entry name" value="PPIase_FKBP_dom"/>
</dbReference>
<evidence type="ECO:0000256" key="3">
    <source>
        <dbReference type="ARBA" id="ARBA00023110"/>
    </source>
</evidence>